<dbReference type="PANTHER" id="PTHR12895:SF9">
    <property type="entry name" value="DYMECLIN"/>
    <property type="match status" value="1"/>
</dbReference>
<feature type="region of interest" description="Disordered" evidence="5">
    <location>
        <begin position="111"/>
        <end position="130"/>
    </location>
</feature>
<dbReference type="GO" id="GO:0007030">
    <property type="term" value="P:Golgi organization"/>
    <property type="evidence" value="ECO:0007669"/>
    <property type="project" value="TreeGrafter"/>
</dbReference>
<proteinExistence type="inferred from homology"/>
<accession>A0A0L0G8E2</accession>
<evidence type="ECO:0000256" key="5">
    <source>
        <dbReference type="SAM" id="MobiDB-lite"/>
    </source>
</evidence>
<dbReference type="InterPro" id="IPR019142">
    <property type="entry name" value="Dymeclin"/>
</dbReference>
<comment type="similarity">
    <text evidence="1">Belongs to the dymeclin family.</text>
</comment>
<evidence type="ECO:0000256" key="1">
    <source>
        <dbReference type="ARBA" id="ARBA00010603"/>
    </source>
</evidence>
<keyword evidence="7" id="KW-1185">Reference proteome</keyword>
<dbReference type="AlphaFoldDB" id="A0A0L0G8E2"/>
<organism evidence="6 7">
    <name type="scientific">Sphaeroforma arctica JP610</name>
    <dbReference type="NCBI Taxonomy" id="667725"/>
    <lineage>
        <taxon>Eukaryota</taxon>
        <taxon>Ichthyosporea</taxon>
        <taxon>Ichthyophonida</taxon>
        <taxon>Sphaeroforma</taxon>
    </lineage>
</organism>
<dbReference type="GO" id="GO:0005794">
    <property type="term" value="C:Golgi apparatus"/>
    <property type="evidence" value="ECO:0007669"/>
    <property type="project" value="TreeGrafter"/>
</dbReference>
<dbReference type="Proteomes" id="UP000054560">
    <property type="component" value="Unassembled WGS sequence"/>
</dbReference>
<keyword evidence="4" id="KW-0449">Lipoprotein</keyword>
<dbReference type="PANTHER" id="PTHR12895">
    <property type="entry name" value="DYMECLIN"/>
    <property type="match status" value="1"/>
</dbReference>
<dbReference type="RefSeq" id="XP_014159209.1">
    <property type="nucleotide sequence ID" value="XM_014303734.1"/>
</dbReference>
<sequence>MGVASSTSTSTLAENVTLLRLVGTQPVLVDDPLWDDLVQFQLVLPRVCGKNGQIFENEVKNLCMKFAQNCLESGNFRSLVELLGKYVRHISTSEQLVGVVSEGGGLNTTMSSASKQSKISNANGKATKQLQTKENERHVWYLHNVLLILRVFCKYVLDNEEEDLVEQIFECRSVVEYNSDSKTPSAGCSKNNGTLAVYLLQLWAIIVDVEVTGLTFGIVLEATTSLLVLLSHRLYHILADKHDCVSQHVLINTSVGMGGSKEVSSGLPAASSLRAGSVTSCILTKGTERRDSECNSTEFHGVDVYDITHALLNNFMENKSAPERPRSFLSSLWSGGSTNSAVNGDSSGQNTYDVDATLTFPFLIQESSESTVSLSKENLLLLLTLNCHRGSAESVMGVRAAVVNEDIPVDESTIASIEDQCVYARTRRISSKIDMSLLEEFKLMRKYKFPHAIATMKNNETAIAITESFATNMNWRHKAVSFARLYRSLCGRVGEEEEVAILLYILLSDNIEFRAFILSRTDLENLTIPLLKVLLSESTAIEGSNPERAYVVLCILLIISQDASYNAFVHDTVVADISWFKEKSLTDVPLGSIIVLILVRVMQDNLVKEKDAYLQTVSLAILANMSSGFKNLHVFAAQRVIRLFDILTRKFQKIDGFHRLSALEADFLNTQDEEGLQIESSLESDVLIYADFLRIMLEIIGSTFTANLSTNPHLIYNLLQKRDILDKFHVSNHFLDILVNIEALLDYFQAKIEVLPHNSITNYDTVFQCIIDSAKGFSNKLLEPLPQLSFQQAEDCTTSDFFQTYVWSLVVRSAPVFWDRSRIVFYDALKMQPFSGAK</sequence>
<evidence type="ECO:0000256" key="3">
    <source>
        <dbReference type="ARBA" id="ARBA00022707"/>
    </source>
</evidence>
<evidence type="ECO:0000313" key="6">
    <source>
        <dbReference type="EMBL" id="KNC85307.1"/>
    </source>
</evidence>
<dbReference type="GeneID" id="25902994"/>
<protein>
    <recommendedName>
        <fullName evidence="2">Dymeclin</fullName>
    </recommendedName>
</protein>
<dbReference type="eggNOG" id="KOG2225">
    <property type="taxonomic scope" value="Eukaryota"/>
</dbReference>
<evidence type="ECO:0000256" key="4">
    <source>
        <dbReference type="ARBA" id="ARBA00023288"/>
    </source>
</evidence>
<dbReference type="EMBL" id="KQ241709">
    <property type="protein sequence ID" value="KNC85307.1"/>
    <property type="molecule type" value="Genomic_DNA"/>
</dbReference>
<name>A0A0L0G8E2_9EUKA</name>
<gene>
    <name evidence="6" type="ORF">SARC_02490</name>
</gene>
<reference evidence="6 7" key="1">
    <citation type="submission" date="2011-02" db="EMBL/GenBank/DDBJ databases">
        <title>The Genome Sequence of Sphaeroforma arctica JP610.</title>
        <authorList>
            <consortium name="The Broad Institute Genome Sequencing Platform"/>
            <person name="Russ C."/>
            <person name="Cuomo C."/>
            <person name="Young S.K."/>
            <person name="Zeng Q."/>
            <person name="Gargeya S."/>
            <person name="Alvarado L."/>
            <person name="Berlin A."/>
            <person name="Chapman S.B."/>
            <person name="Chen Z."/>
            <person name="Freedman E."/>
            <person name="Gellesch M."/>
            <person name="Goldberg J."/>
            <person name="Griggs A."/>
            <person name="Gujja S."/>
            <person name="Heilman E."/>
            <person name="Heiman D."/>
            <person name="Howarth C."/>
            <person name="Mehta T."/>
            <person name="Neiman D."/>
            <person name="Pearson M."/>
            <person name="Roberts A."/>
            <person name="Saif S."/>
            <person name="Shea T."/>
            <person name="Shenoy N."/>
            <person name="Sisk P."/>
            <person name="Stolte C."/>
            <person name="Sykes S."/>
            <person name="White J."/>
            <person name="Yandava C."/>
            <person name="Burger G."/>
            <person name="Gray M.W."/>
            <person name="Holland P.W.H."/>
            <person name="King N."/>
            <person name="Lang F.B.F."/>
            <person name="Roger A.J."/>
            <person name="Ruiz-Trillo I."/>
            <person name="Haas B."/>
            <person name="Nusbaum C."/>
            <person name="Birren B."/>
        </authorList>
    </citation>
    <scope>NUCLEOTIDE SEQUENCE [LARGE SCALE GENOMIC DNA]</scope>
    <source>
        <strain evidence="6 7">JP610</strain>
    </source>
</reference>
<dbReference type="OrthoDB" id="6143152at2759"/>
<evidence type="ECO:0000313" key="7">
    <source>
        <dbReference type="Proteomes" id="UP000054560"/>
    </source>
</evidence>
<dbReference type="Pfam" id="PF09742">
    <property type="entry name" value="Dymeclin"/>
    <property type="match status" value="1"/>
</dbReference>
<evidence type="ECO:0000256" key="2">
    <source>
        <dbReference type="ARBA" id="ARBA00015736"/>
    </source>
</evidence>
<keyword evidence="3" id="KW-0519">Myristate</keyword>